<dbReference type="Pfam" id="PF08264">
    <property type="entry name" value="Anticodon_1"/>
    <property type="match status" value="1"/>
</dbReference>
<dbReference type="PANTHER" id="PTHR43740:SF2">
    <property type="entry name" value="LEUCINE--TRNA LIGASE, MITOCHONDRIAL"/>
    <property type="match status" value="1"/>
</dbReference>
<dbReference type="InterPro" id="IPR002300">
    <property type="entry name" value="aa-tRNA-synth_Ia"/>
</dbReference>
<dbReference type="HAMAP" id="MF_00049_B">
    <property type="entry name" value="Leu_tRNA_synth_B"/>
    <property type="match status" value="1"/>
</dbReference>
<dbReference type="EC" id="6.1.1.4" evidence="9"/>
<comment type="subcellular location">
    <subcellularLocation>
        <location evidence="9">Cytoplasm</location>
    </subcellularLocation>
</comment>
<dbReference type="InterPro" id="IPR025709">
    <property type="entry name" value="Leu_tRNA-synth_edit"/>
</dbReference>
<feature type="domain" description="Methionyl/Leucyl tRNA synthetase" evidence="13">
    <location>
        <begin position="45"/>
        <end position="188"/>
    </location>
</feature>
<dbReference type="GO" id="GO:0002161">
    <property type="term" value="F:aminoacyl-tRNA deacylase activity"/>
    <property type="evidence" value="ECO:0007669"/>
    <property type="project" value="InterPro"/>
</dbReference>
<dbReference type="InterPro" id="IPR009080">
    <property type="entry name" value="tRNAsynth_Ia_anticodon-bd"/>
</dbReference>
<keyword evidence="7 9" id="KW-0030">Aminoacyl-tRNA synthetase</keyword>
<dbReference type="Proteomes" id="UP000662873">
    <property type="component" value="Chromosome"/>
</dbReference>
<evidence type="ECO:0000313" key="15">
    <source>
        <dbReference type="EMBL" id="BBO24153.1"/>
    </source>
</evidence>
<evidence type="ECO:0000256" key="2">
    <source>
        <dbReference type="ARBA" id="ARBA00022490"/>
    </source>
</evidence>
<dbReference type="Gene3D" id="3.90.740.10">
    <property type="entry name" value="Valyl/Leucyl/Isoleucyl-tRNA synthetase, editing domain"/>
    <property type="match status" value="1"/>
</dbReference>
<gene>
    <name evidence="9" type="primary">leuS</name>
    <name evidence="15" type="ORF">NPRO_17480</name>
</gene>
<dbReference type="Pfam" id="PF09334">
    <property type="entry name" value="tRNA-synt_1g"/>
    <property type="match status" value="1"/>
</dbReference>
<dbReference type="InterPro" id="IPR013155">
    <property type="entry name" value="M/V/L/I-tRNA-synth_anticd-bd"/>
</dbReference>
<dbReference type="PANTHER" id="PTHR43740">
    <property type="entry name" value="LEUCYL-TRNA SYNTHETASE"/>
    <property type="match status" value="1"/>
</dbReference>
<evidence type="ECO:0000256" key="5">
    <source>
        <dbReference type="ARBA" id="ARBA00022840"/>
    </source>
</evidence>
<evidence type="ECO:0000259" key="14">
    <source>
        <dbReference type="Pfam" id="PF13603"/>
    </source>
</evidence>
<keyword evidence="5 9" id="KW-0067">ATP-binding</keyword>
<evidence type="ECO:0000256" key="7">
    <source>
        <dbReference type="ARBA" id="ARBA00023146"/>
    </source>
</evidence>
<name>A0A809R9B0_9BACT</name>
<evidence type="ECO:0000259" key="12">
    <source>
        <dbReference type="Pfam" id="PF08264"/>
    </source>
</evidence>
<dbReference type="InterPro" id="IPR009008">
    <property type="entry name" value="Val/Leu/Ile-tRNA-synth_edit"/>
</dbReference>
<evidence type="ECO:0000256" key="6">
    <source>
        <dbReference type="ARBA" id="ARBA00022917"/>
    </source>
</evidence>
<dbReference type="InterPro" id="IPR002302">
    <property type="entry name" value="Leu-tRNA-ligase"/>
</dbReference>
<comment type="caution">
    <text evidence="9">Lacks conserved residue(s) required for the propagation of feature annotation.</text>
</comment>
<dbReference type="EMBL" id="AP021858">
    <property type="protein sequence ID" value="BBO24153.1"/>
    <property type="molecule type" value="Genomic_DNA"/>
</dbReference>
<accession>A0A809R9B0</accession>
<dbReference type="FunFam" id="1.10.730.10:FF:000002">
    <property type="entry name" value="Leucine--tRNA ligase"/>
    <property type="match status" value="1"/>
</dbReference>
<dbReference type="GO" id="GO:0006429">
    <property type="term" value="P:leucyl-tRNA aminoacylation"/>
    <property type="evidence" value="ECO:0007669"/>
    <property type="project" value="UniProtKB-UniRule"/>
</dbReference>
<dbReference type="Gene3D" id="3.40.50.620">
    <property type="entry name" value="HUPs"/>
    <property type="match status" value="2"/>
</dbReference>
<dbReference type="SUPFAM" id="SSF47323">
    <property type="entry name" value="Anticodon-binding domain of a subclass of class I aminoacyl-tRNA synthetases"/>
    <property type="match status" value="1"/>
</dbReference>
<dbReference type="KEGG" id="npy:NPRO_17480"/>
<dbReference type="Gene3D" id="1.10.730.10">
    <property type="entry name" value="Isoleucyl-tRNA Synthetase, Domain 1"/>
    <property type="match status" value="2"/>
</dbReference>
<reference evidence="15" key="1">
    <citation type="journal article" name="DNA Res.">
        <title>The physiological potential of anammox bacteria as revealed by their core genome structure.</title>
        <authorList>
            <person name="Okubo T."/>
            <person name="Toyoda A."/>
            <person name="Fukuhara K."/>
            <person name="Uchiyama I."/>
            <person name="Harigaya Y."/>
            <person name="Kuroiwa M."/>
            <person name="Suzuki T."/>
            <person name="Murakami Y."/>
            <person name="Suwa Y."/>
            <person name="Takami H."/>
        </authorList>
    </citation>
    <scope>NUCLEOTIDE SEQUENCE</scope>
    <source>
        <strain evidence="15">317325-2</strain>
    </source>
</reference>
<dbReference type="InterPro" id="IPR014729">
    <property type="entry name" value="Rossmann-like_a/b/a_fold"/>
</dbReference>
<feature type="short sequence motif" description="'KMSKS' region" evidence="9">
    <location>
        <begin position="649"/>
        <end position="653"/>
    </location>
</feature>
<evidence type="ECO:0000256" key="9">
    <source>
        <dbReference type="HAMAP-Rule" id="MF_00049"/>
    </source>
</evidence>
<evidence type="ECO:0000259" key="13">
    <source>
        <dbReference type="Pfam" id="PF09334"/>
    </source>
</evidence>
<feature type="domain" description="Leucyl-tRNA synthetase editing" evidence="14">
    <location>
        <begin position="224"/>
        <end position="435"/>
    </location>
</feature>
<protein>
    <recommendedName>
        <fullName evidence="9">Leucine--tRNA ligase</fullName>
        <ecNumber evidence="9">6.1.1.4</ecNumber>
    </recommendedName>
    <alternativeName>
        <fullName evidence="9">Leucyl-tRNA synthetase</fullName>
        <shortName evidence="9">LeuRS</shortName>
    </alternativeName>
</protein>
<dbReference type="FunFam" id="3.10.20.590:FF:000001">
    <property type="entry name" value="Leucine--tRNA ligase"/>
    <property type="match status" value="1"/>
</dbReference>
<dbReference type="AlphaFoldDB" id="A0A809R9B0"/>
<dbReference type="FunFam" id="3.40.50.620:FF:000003">
    <property type="entry name" value="Leucine--tRNA ligase"/>
    <property type="match status" value="1"/>
</dbReference>
<dbReference type="PRINTS" id="PR00985">
    <property type="entry name" value="TRNASYNTHLEU"/>
</dbReference>
<evidence type="ECO:0000259" key="11">
    <source>
        <dbReference type="Pfam" id="PF00133"/>
    </source>
</evidence>
<evidence type="ECO:0000313" key="16">
    <source>
        <dbReference type="Proteomes" id="UP000662873"/>
    </source>
</evidence>
<evidence type="ECO:0000256" key="3">
    <source>
        <dbReference type="ARBA" id="ARBA00022598"/>
    </source>
</evidence>
<keyword evidence="4 9" id="KW-0547">Nucleotide-binding</keyword>
<keyword evidence="6 9" id="KW-0648">Protein biosynthesis</keyword>
<comment type="catalytic activity">
    <reaction evidence="8 9">
        <text>tRNA(Leu) + L-leucine + ATP = L-leucyl-tRNA(Leu) + AMP + diphosphate</text>
        <dbReference type="Rhea" id="RHEA:11688"/>
        <dbReference type="Rhea" id="RHEA-COMP:9613"/>
        <dbReference type="Rhea" id="RHEA-COMP:9622"/>
        <dbReference type="ChEBI" id="CHEBI:30616"/>
        <dbReference type="ChEBI" id="CHEBI:33019"/>
        <dbReference type="ChEBI" id="CHEBI:57427"/>
        <dbReference type="ChEBI" id="CHEBI:78442"/>
        <dbReference type="ChEBI" id="CHEBI:78494"/>
        <dbReference type="ChEBI" id="CHEBI:456215"/>
        <dbReference type="EC" id="6.1.1.4"/>
    </reaction>
</comment>
<feature type="domain" description="Aminoacyl-tRNA synthetase class Ia" evidence="11">
    <location>
        <begin position="649"/>
        <end position="688"/>
    </location>
</feature>
<dbReference type="FunFam" id="3.40.50.620:FF:000056">
    <property type="entry name" value="Leucine--tRNA ligase"/>
    <property type="match status" value="1"/>
</dbReference>
<evidence type="ECO:0000256" key="1">
    <source>
        <dbReference type="ARBA" id="ARBA00005594"/>
    </source>
</evidence>
<keyword evidence="2 9" id="KW-0963">Cytoplasm</keyword>
<dbReference type="InterPro" id="IPR015413">
    <property type="entry name" value="Methionyl/Leucyl_tRNA_Synth"/>
</dbReference>
<sequence length="898" mass="101691">MGLMPDRYDPTTFESKWRERWRSADLFRTREDPERPKFYGLDFFPYPSGAGLSVGHCRNYIPTDVLCRMKFMQGYNVLHPMGFDAFGLPAENEAIAKKTHPAPMVKSYGENYRRQMDLIGISYDWSRSFYSSDPEYYRWTQWIFELLYKKGLAYRRPATVNWCPKDLTVLADEEVEGGLCWRCGSKVERKQIPQWFFKITAYADRLLEDLDSLDWPEGIKEMQRNWIGRSEGVEFEMKVVLPDSGAADDPNEFRVLNRERQPTFRVFTTRIDTVFGMTFCVLAPEHELVPFFLGSTEQASDPETAERAREVADYVERARSMSEAARTAGDREKTGVFSGFYALNPATGRRVPIWIADYVVASYGTGAIMAVPGHDERDFEFAQKYGIEIVEVIRPLDEGSPHEGKVFTGKAGVLTYSGEYNGQTVEEAQKNLTHWVTALGMGEAKVTYRLRDWLISRQRYWGCPIPVILDSEGGTHLVSEDCLPVMLPEVERYEPSPDGKSPLAGIPDFVNVTGPEGDLAQRETDTMGGFACSSWYFLRFCDPWNDDRAWDLEKVRQWMPVDCYVGGAEHAVMHLLYARFWTKVLYDEGLVPVKEPFQRLMNQGQVLALTPYRKPRESESLDVGQEGILVSFEEARSLPESEALWRWARMSKSKGNVVTPDEVVESHGADALRVGELFVAPFDADVNWSDDIVVAAERFLNRVFRLAARLSPTHDRTWRSGVPSASEASAEVREIRRATHRCIAKSTEDIERFAFNTYIAALMTFVNEINDALKSNPSESDKELAYAYSEALESLILLLAPAAPFSCDELWESLGYEGFTYQAGWPVADPELLRADLMTIAVQVNGKLRDTLEMPAGASQGELEQAALASERVQAHLAGKTVRRVIVVPGRLVNVVAP</sequence>
<dbReference type="NCBIfam" id="TIGR00396">
    <property type="entry name" value="leuS_bact"/>
    <property type="match status" value="1"/>
</dbReference>
<organism evidence="15 16">
    <name type="scientific">Candidatus Nitrosymbiomonas proteolyticus</name>
    <dbReference type="NCBI Taxonomy" id="2608984"/>
    <lineage>
        <taxon>Bacteria</taxon>
        <taxon>Bacillati</taxon>
        <taxon>Armatimonadota</taxon>
        <taxon>Armatimonadota incertae sedis</taxon>
        <taxon>Candidatus Nitrosymbiomonas</taxon>
    </lineage>
</organism>
<proteinExistence type="inferred from homology"/>
<dbReference type="Pfam" id="PF00133">
    <property type="entry name" value="tRNA-synt_1"/>
    <property type="match status" value="1"/>
</dbReference>
<dbReference type="SUPFAM" id="SSF52374">
    <property type="entry name" value="Nucleotidylyl transferase"/>
    <property type="match status" value="1"/>
</dbReference>
<evidence type="ECO:0000256" key="10">
    <source>
        <dbReference type="RuleBase" id="RU363039"/>
    </source>
</evidence>
<feature type="binding site" evidence="9">
    <location>
        <position position="652"/>
    </location>
    <ligand>
        <name>ATP</name>
        <dbReference type="ChEBI" id="CHEBI:30616"/>
    </ligand>
</feature>
<dbReference type="GO" id="GO:0005829">
    <property type="term" value="C:cytosol"/>
    <property type="evidence" value="ECO:0007669"/>
    <property type="project" value="TreeGrafter"/>
</dbReference>
<evidence type="ECO:0000256" key="4">
    <source>
        <dbReference type="ARBA" id="ARBA00022741"/>
    </source>
</evidence>
<dbReference type="SUPFAM" id="SSF50677">
    <property type="entry name" value="ValRS/IleRS/LeuRS editing domain"/>
    <property type="match status" value="1"/>
</dbReference>
<dbReference type="GO" id="GO:0005524">
    <property type="term" value="F:ATP binding"/>
    <property type="evidence" value="ECO:0007669"/>
    <property type="project" value="UniProtKB-UniRule"/>
</dbReference>
<feature type="domain" description="Methionyl/Valyl/Leucyl/Isoleucyl-tRNA synthetase anticodon-binding" evidence="12">
    <location>
        <begin position="733"/>
        <end position="858"/>
    </location>
</feature>
<evidence type="ECO:0000256" key="8">
    <source>
        <dbReference type="ARBA" id="ARBA00047469"/>
    </source>
</evidence>
<dbReference type="CDD" id="cd07958">
    <property type="entry name" value="Anticodon_Ia_Leu_BEm"/>
    <property type="match status" value="1"/>
</dbReference>
<dbReference type="GO" id="GO:0004823">
    <property type="term" value="F:leucine-tRNA ligase activity"/>
    <property type="evidence" value="ECO:0007669"/>
    <property type="project" value="UniProtKB-UniRule"/>
</dbReference>
<keyword evidence="3 9" id="KW-0436">Ligase</keyword>
<dbReference type="Pfam" id="PF13603">
    <property type="entry name" value="tRNA-synt_1_2"/>
    <property type="match status" value="1"/>
</dbReference>
<comment type="similarity">
    <text evidence="1 9 10">Belongs to the class-I aminoacyl-tRNA synthetase family.</text>
</comment>